<comment type="similarity">
    <text evidence="4 11">Belongs to the dihydroorotate dehydrogenase family. Type 2 subfamily.</text>
</comment>
<comment type="subcellular location">
    <subcellularLocation>
        <location evidence="11">Cell membrane</location>
        <topology evidence="11">Peripheral membrane protein</topology>
    </subcellularLocation>
    <subcellularLocation>
        <location evidence="2">Membrane</location>
    </subcellularLocation>
</comment>
<dbReference type="Gene3D" id="3.20.20.70">
    <property type="entry name" value="Aldolase class I"/>
    <property type="match status" value="1"/>
</dbReference>
<feature type="active site" description="Nucleophile" evidence="11">
    <location>
        <position position="187"/>
    </location>
</feature>
<keyword evidence="6 11" id="KW-0288">FMN</keyword>
<feature type="binding site" evidence="11">
    <location>
        <position position="270"/>
    </location>
    <ligand>
        <name>FMN</name>
        <dbReference type="ChEBI" id="CHEBI:58210"/>
    </ligand>
</feature>
<evidence type="ECO:0000256" key="2">
    <source>
        <dbReference type="ARBA" id="ARBA00004370"/>
    </source>
</evidence>
<feature type="binding site" evidence="11">
    <location>
        <position position="95"/>
    </location>
    <ligand>
        <name>FMN</name>
        <dbReference type="ChEBI" id="CHEBI:58210"/>
    </ligand>
</feature>
<comment type="pathway">
    <text evidence="3 11">Pyrimidine metabolism; UMP biosynthesis via de novo pathway; orotate from (S)-dihydroorotate (quinone route): step 1/1.</text>
</comment>
<feature type="binding site" evidence="11">
    <location>
        <begin position="319"/>
        <end position="320"/>
    </location>
    <ligand>
        <name>FMN</name>
        <dbReference type="ChEBI" id="CHEBI:58210"/>
    </ligand>
</feature>
<dbReference type="Proteomes" id="UP000596099">
    <property type="component" value="Chromosome"/>
</dbReference>
<dbReference type="InterPro" id="IPR012135">
    <property type="entry name" value="Dihydroorotate_DH_1_2"/>
</dbReference>
<keyword evidence="5 11" id="KW-0285">Flavoprotein</keyword>
<keyword evidence="7 11" id="KW-0665">Pyrimidine biosynthesis</keyword>
<dbReference type="PANTHER" id="PTHR48109:SF4">
    <property type="entry name" value="DIHYDROOROTATE DEHYDROGENASE (QUINONE), MITOCHONDRIAL"/>
    <property type="match status" value="1"/>
</dbReference>
<dbReference type="AlphaFoldDB" id="A0A7R7TD17"/>
<name>A0A7R7TD17_THETH</name>
<dbReference type="NCBIfam" id="NF003645">
    <property type="entry name" value="PRK05286.1-2"/>
    <property type="match status" value="1"/>
</dbReference>
<dbReference type="GO" id="GO:0044205">
    <property type="term" value="P:'de novo' UMP biosynthetic process"/>
    <property type="evidence" value="ECO:0007669"/>
    <property type="project" value="UniProtKB-UniRule"/>
</dbReference>
<feature type="binding site" evidence="11">
    <location>
        <begin position="71"/>
        <end position="75"/>
    </location>
    <ligand>
        <name>FMN</name>
        <dbReference type="ChEBI" id="CHEBI:58210"/>
    </ligand>
</feature>
<dbReference type="GO" id="GO:0006207">
    <property type="term" value="P:'de novo' pyrimidine nucleobase biosynthetic process"/>
    <property type="evidence" value="ECO:0007669"/>
    <property type="project" value="UniProtKB-UniRule"/>
</dbReference>
<dbReference type="UniPathway" id="UPA00070">
    <property type="reaction ID" value="UER00946"/>
</dbReference>
<evidence type="ECO:0000313" key="14">
    <source>
        <dbReference type="Proteomes" id="UP000596099"/>
    </source>
</evidence>
<dbReference type="HAMAP" id="MF_00225">
    <property type="entry name" value="DHO_dh_type2"/>
    <property type="match status" value="1"/>
</dbReference>
<dbReference type="GO" id="GO:0005737">
    <property type="term" value="C:cytoplasm"/>
    <property type="evidence" value="ECO:0007669"/>
    <property type="project" value="InterPro"/>
</dbReference>
<feature type="binding site" evidence="11">
    <location>
        <position position="298"/>
    </location>
    <ligand>
        <name>FMN</name>
        <dbReference type="ChEBI" id="CHEBI:58210"/>
    </ligand>
</feature>
<dbReference type="PROSITE" id="PS00911">
    <property type="entry name" value="DHODEHASE_1"/>
    <property type="match status" value="1"/>
</dbReference>
<sequence length="355" mass="38845">MGEVYHGWGMHRFLFALDPEAAHGLALGLLAFWSERGPLLEVPARLLRVEDPRLRVEAFGVSFPNPLGLAAGMDKDARALGAWWALGFGFAEVGTLTPRPQVGNPKPRLFRLVEDRALINRMGFNNRGAEEAARRLKRFRQRGLPLPIGVNLGKNRDTPLERAAEDYLKALRLLEPFGDYFVLNVSSPNTPGLRALQEGPFLDELLARLRPATKKPLLLKVAPDLSPKALDEVLALAKKHRLQGLVAVNTTLAREGLKSPWAKEAGGLSGRPLKGRALEVLRHLAEGAEGLALVSVGGVETPLDLWERLKAGASLVQVYTGFVYGGPLFPRRLLLGLLRLMEAEGVSSLGELRRA</sequence>
<feature type="binding site" evidence="11">
    <location>
        <position position="248"/>
    </location>
    <ligand>
        <name>FMN</name>
        <dbReference type="ChEBI" id="CHEBI:58210"/>
    </ligand>
</feature>
<dbReference type="PANTHER" id="PTHR48109">
    <property type="entry name" value="DIHYDROOROTATE DEHYDROGENASE (QUINONE), MITOCHONDRIAL-RELATED"/>
    <property type="match status" value="1"/>
</dbReference>
<dbReference type="SUPFAM" id="SSF51395">
    <property type="entry name" value="FMN-linked oxidoreductases"/>
    <property type="match status" value="1"/>
</dbReference>
<evidence type="ECO:0000256" key="11">
    <source>
        <dbReference type="HAMAP-Rule" id="MF_00225"/>
    </source>
</evidence>
<dbReference type="GO" id="GO:0005886">
    <property type="term" value="C:plasma membrane"/>
    <property type="evidence" value="ECO:0007669"/>
    <property type="project" value="UniProtKB-SubCell"/>
</dbReference>
<feature type="domain" description="Dihydroorotate dehydrogenase catalytic" evidence="12">
    <location>
        <begin position="54"/>
        <end position="341"/>
    </location>
</feature>
<organism evidence="13 14">
    <name type="scientific">Thermus thermophilus</name>
    <dbReference type="NCBI Taxonomy" id="274"/>
    <lineage>
        <taxon>Bacteria</taxon>
        <taxon>Thermotogati</taxon>
        <taxon>Deinococcota</taxon>
        <taxon>Deinococci</taxon>
        <taxon>Thermales</taxon>
        <taxon>Thermaceae</taxon>
        <taxon>Thermus</taxon>
    </lineage>
</organism>
<feature type="binding site" evidence="11">
    <location>
        <begin position="249"/>
        <end position="250"/>
    </location>
    <ligand>
        <name>substrate</name>
    </ligand>
</feature>
<evidence type="ECO:0000256" key="8">
    <source>
        <dbReference type="ARBA" id="ARBA00023002"/>
    </source>
</evidence>
<dbReference type="InterPro" id="IPR005720">
    <property type="entry name" value="Dihydroorotate_DH_cat"/>
</dbReference>
<feature type="binding site" evidence="11">
    <location>
        <position position="184"/>
    </location>
    <ligand>
        <name>substrate</name>
    </ligand>
</feature>
<comment type="function">
    <text evidence="1 11">Catalyzes the conversion of dihydroorotate to orotate with quinone as electron acceptor.</text>
</comment>
<evidence type="ECO:0000256" key="5">
    <source>
        <dbReference type="ARBA" id="ARBA00022630"/>
    </source>
</evidence>
<feature type="binding site" evidence="11">
    <location>
        <position position="151"/>
    </location>
    <ligand>
        <name>FMN</name>
        <dbReference type="ChEBI" id="CHEBI:58210"/>
    </ligand>
</feature>
<feature type="binding site" evidence="11">
    <location>
        <begin position="120"/>
        <end position="124"/>
    </location>
    <ligand>
        <name>substrate</name>
    </ligand>
</feature>
<dbReference type="GO" id="GO:0106430">
    <property type="term" value="F:dihydroorotate dehydrogenase (quinone) activity"/>
    <property type="evidence" value="ECO:0007669"/>
    <property type="project" value="UniProtKB-EC"/>
</dbReference>
<evidence type="ECO:0000256" key="1">
    <source>
        <dbReference type="ARBA" id="ARBA00003125"/>
    </source>
</evidence>
<reference evidence="14" key="1">
    <citation type="submission" date="2021-01" db="EMBL/GenBank/DDBJ databases">
        <title>Complete Genome Sequence of Thermus thermophilus Strain HB5018, Isolated from Mine Onsen Hot Spring.</title>
        <authorList>
            <person name="Miyazaki K."/>
            <person name="Moriya T."/>
            <person name="Nemoto N."/>
            <person name="Oshima T."/>
            <person name="Yura K."/>
            <person name="Bessho Y."/>
        </authorList>
    </citation>
    <scope>NUCLEOTIDE SEQUENCE [LARGE SCALE GENOMIC DNA]</scope>
    <source>
        <strain evidence="14">HB5018</strain>
    </source>
</reference>
<evidence type="ECO:0000313" key="13">
    <source>
        <dbReference type="EMBL" id="BCP65881.1"/>
    </source>
</evidence>
<dbReference type="CDD" id="cd04738">
    <property type="entry name" value="DHOD_2_like"/>
    <property type="match status" value="1"/>
</dbReference>
<feature type="binding site" evidence="11">
    <location>
        <position position="75"/>
    </location>
    <ligand>
        <name>substrate</name>
    </ligand>
</feature>
<evidence type="ECO:0000256" key="9">
    <source>
        <dbReference type="ARBA" id="ARBA00023136"/>
    </source>
</evidence>
<comment type="subunit">
    <text evidence="11">Monomer.</text>
</comment>
<dbReference type="InterPro" id="IPR001295">
    <property type="entry name" value="Dihydroorotate_DH_CS"/>
</dbReference>
<evidence type="ECO:0000256" key="6">
    <source>
        <dbReference type="ARBA" id="ARBA00022643"/>
    </source>
</evidence>
<evidence type="ECO:0000256" key="3">
    <source>
        <dbReference type="ARBA" id="ARBA00005161"/>
    </source>
</evidence>
<feature type="binding site" evidence="11">
    <location>
        <position position="220"/>
    </location>
    <ligand>
        <name>FMN</name>
        <dbReference type="ChEBI" id="CHEBI:58210"/>
    </ligand>
</feature>
<keyword evidence="9 11" id="KW-0472">Membrane</keyword>
<comment type="catalytic activity">
    <reaction evidence="10 11">
        <text>(S)-dihydroorotate + a quinone = orotate + a quinol</text>
        <dbReference type="Rhea" id="RHEA:30187"/>
        <dbReference type="ChEBI" id="CHEBI:24646"/>
        <dbReference type="ChEBI" id="CHEBI:30839"/>
        <dbReference type="ChEBI" id="CHEBI:30864"/>
        <dbReference type="ChEBI" id="CHEBI:132124"/>
        <dbReference type="EC" id="1.3.5.2"/>
    </reaction>
</comment>
<dbReference type="Pfam" id="PF01180">
    <property type="entry name" value="DHO_dh"/>
    <property type="match status" value="1"/>
</dbReference>
<evidence type="ECO:0000259" key="12">
    <source>
        <dbReference type="Pfam" id="PF01180"/>
    </source>
</evidence>
<evidence type="ECO:0000256" key="4">
    <source>
        <dbReference type="ARBA" id="ARBA00005359"/>
    </source>
</evidence>
<feature type="binding site" evidence="11">
    <location>
        <position position="184"/>
    </location>
    <ligand>
        <name>FMN</name>
        <dbReference type="ChEBI" id="CHEBI:58210"/>
    </ligand>
</feature>
<dbReference type="EC" id="1.3.5.2" evidence="11"/>
<dbReference type="NCBIfam" id="NF003652">
    <property type="entry name" value="PRK05286.2-5"/>
    <property type="match status" value="1"/>
</dbReference>
<dbReference type="NCBIfam" id="TIGR01036">
    <property type="entry name" value="pyrD_sub2"/>
    <property type="match status" value="1"/>
</dbReference>
<gene>
    <name evidence="11 13" type="primary">pyrD</name>
    <name evidence="13" type="ORF">TthHB5018_08150</name>
</gene>
<evidence type="ECO:0000256" key="10">
    <source>
        <dbReference type="ARBA" id="ARBA00048639"/>
    </source>
</evidence>
<dbReference type="EMBL" id="AP024270">
    <property type="protein sequence ID" value="BCP65881.1"/>
    <property type="molecule type" value="Genomic_DNA"/>
</dbReference>
<comment type="cofactor">
    <cofactor evidence="11">
        <name>FMN</name>
        <dbReference type="ChEBI" id="CHEBI:58210"/>
    </cofactor>
    <text evidence="11">Binds 1 FMN per subunit.</text>
</comment>
<dbReference type="InterPro" id="IPR005719">
    <property type="entry name" value="Dihydroorotate_DH_2"/>
</dbReference>
<dbReference type="PIRSF" id="PIRSF000164">
    <property type="entry name" value="DHO_oxidase"/>
    <property type="match status" value="1"/>
</dbReference>
<proteinExistence type="inferred from homology"/>
<dbReference type="InterPro" id="IPR013785">
    <property type="entry name" value="Aldolase_TIM"/>
</dbReference>
<keyword evidence="8 11" id="KW-0560">Oxidoreductase</keyword>
<keyword evidence="11" id="KW-1003">Cell membrane</keyword>
<dbReference type="InterPro" id="IPR050074">
    <property type="entry name" value="DHO_dehydrogenase"/>
</dbReference>
<protein>
    <recommendedName>
        <fullName evidence="11">Dihydroorotate dehydrogenase (quinone)</fullName>
        <ecNumber evidence="11">1.3.5.2</ecNumber>
    </recommendedName>
    <alternativeName>
        <fullName evidence="11">DHOdehase</fullName>
        <shortName evidence="11">DHOD</shortName>
        <shortName evidence="11">DHODase</shortName>
    </alternativeName>
    <alternativeName>
        <fullName evidence="11">Dihydroorotate oxidase</fullName>
    </alternativeName>
</protein>
<evidence type="ECO:0000256" key="7">
    <source>
        <dbReference type="ARBA" id="ARBA00022975"/>
    </source>
</evidence>
<accession>A0A7R7TD17</accession>
<feature type="binding site" evidence="11">
    <location>
        <position position="189"/>
    </location>
    <ligand>
        <name>substrate</name>
    </ligand>
</feature>